<dbReference type="InterPro" id="IPR008979">
    <property type="entry name" value="Galactose-bd-like_sf"/>
</dbReference>
<dbReference type="SMART" id="SM01038">
    <property type="entry name" value="Bgal_small_N"/>
    <property type="match status" value="1"/>
</dbReference>
<comment type="caution">
    <text evidence="10">The sequence shown here is derived from an EMBL/GenBank/DDBJ whole genome shotgun (WGS) entry which is preliminary data.</text>
</comment>
<dbReference type="InterPro" id="IPR023232">
    <property type="entry name" value="Glyco_hydro_2_AS"/>
</dbReference>
<dbReference type="AlphaFoldDB" id="A0A3N0EFL6"/>
<dbReference type="InterPro" id="IPR006103">
    <property type="entry name" value="Glyco_hydro_2_cat"/>
</dbReference>
<dbReference type="InterPro" id="IPR017853">
    <property type="entry name" value="GH"/>
</dbReference>
<dbReference type="EC" id="3.2.1.23" evidence="3"/>
<dbReference type="SUPFAM" id="SSF49303">
    <property type="entry name" value="beta-Galactosidase/glucuronidase domain"/>
    <property type="match status" value="2"/>
</dbReference>
<dbReference type="SUPFAM" id="SSF74650">
    <property type="entry name" value="Galactose mutarotase-like"/>
    <property type="match status" value="1"/>
</dbReference>
<dbReference type="InterPro" id="IPR032312">
    <property type="entry name" value="LacZ_4"/>
</dbReference>
<evidence type="ECO:0000313" key="10">
    <source>
        <dbReference type="EMBL" id="RNL86557.1"/>
    </source>
</evidence>
<dbReference type="GO" id="GO:0004565">
    <property type="term" value="F:beta-galactosidase activity"/>
    <property type="evidence" value="ECO:0007669"/>
    <property type="project" value="UniProtKB-EC"/>
</dbReference>
<feature type="region of interest" description="Disordered" evidence="8">
    <location>
        <begin position="1"/>
        <end position="23"/>
    </location>
</feature>
<dbReference type="Gene3D" id="2.70.98.10">
    <property type="match status" value="1"/>
</dbReference>
<dbReference type="GO" id="GO:0030246">
    <property type="term" value="F:carbohydrate binding"/>
    <property type="evidence" value="ECO:0007669"/>
    <property type="project" value="InterPro"/>
</dbReference>
<dbReference type="Pfam" id="PF16353">
    <property type="entry name" value="LacZ_4"/>
    <property type="match status" value="1"/>
</dbReference>
<proteinExistence type="inferred from homology"/>
<evidence type="ECO:0000256" key="7">
    <source>
        <dbReference type="ARBA" id="ARBA00032230"/>
    </source>
</evidence>
<evidence type="ECO:0000259" key="9">
    <source>
        <dbReference type="SMART" id="SM01038"/>
    </source>
</evidence>
<dbReference type="GO" id="GO:0009341">
    <property type="term" value="C:beta-galactosidase complex"/>
    <property type="evidence" value="ECO:0007669"/>
    <property type="project" value="InterPro"/>
</dbReference>
<dbReference type="PROSITE" id="PS00608">
    <property type="entry name" value="GLYCOSYL_HYDROL_F2_2"/>
    <property type="match status" value="1"/>
</dbReference>
<dbReference type="EMBL" id="RJMB01000003">
    <property type="protein sequence ID" value="RNL86557.1"/>
    <property type="molecule type" value="Genomic_DNA"/>
</dbReference>
<dbReference type="InterPro" id="IPR050347">
    <property type="entry name" value="Bact_Beta-galactosidase"/>
</dbReference>
<dbReference type="Pfam" id="PF02836">
    <property type="entry name" value="Glyco_hydro_2_C"/>
    <property type="match status" value="1"/>
</dbReference>
<evidence type="ECO:0000256" key="8">
    <source>
        <dbReference type="SAM" id="MobiDB-lite"/>
    </source>
</evidence>
<evidence type="ECO:0000256" key="6">
    <source>
        <dbReference type="ARBA" id="ARBA00023295"/>
    </source>
</evidence>
<dbReference type="InterPro" id="IPR014718">
    <property type="entry name" value="GH-type_carb-bd"/>
</dbReference>
<dbReference type="InterPro" id="IPR036156">
    <property type="entry name" value="Beta-gal/glucu_dom_sf"/>
</dbReference>
<comment type="similarity">
    <text evidence="2">Belongs to the glycosyl hydrolase 2 family.</text>
</comment>
<accession>A0A3N0EFL6</accession>
<evidence type="ECO:0000256" key="2">
    <source>
        <dbReference type="ARBA" id="ARBA00007401"/>
    </source>
</evidence>
<dbReference type="PROSITE" id="PS00719">
    <property type="entry name" value="GLYCOSYL_HYDROL_F2_1"/>
    <property type="match status" value="1"/>
</dbReference>
<dbReference type="SUPFAM" id="SSF51445">
    <property type="entry name" value="(Trans)glycosidases"/>
    <property type="match status" value="1"/>
</dbReference>
<dbReference type="Proteomes" id="UP000269198">
    <property type="component" value="Unassembled WGS sequence"/>
</dbReference>
<dbReference type="GO" id="GO:0005990">
    <property type="term" value="P:lactose catabolic process"/>
    <property type="evidence" value="ECO:0007669"/>
    <property type="project" value="TreeGrafter"/>
</dbReference>
<dbReference type="Gene3D" id="3.20.20.80">
    <property type="entry name" value="Glycosidases"/>
    <property type="match status" value="1"/>
</dbReference>
<dbReference type="PANTHER" id="PTHR46323:SF2">
    <property type="entry name" value="BETA-GALACTOSIDASE"/>
    <property type="match status" value="1"/>
</dbReference>
<dbReference type="InterPro" id="IPR006104">
    <property type="entry name" value="Glyco_hydro_2_N"/>
</dbReference>
<evidence type="ECO:0000256" key="1">
    <source>
        <dbReference type="ARBA" id="ARBA00001412"/>
    </source>
</evidence>
<protein>
    <recommendedName>
        <fullName evidence="4">Beta-galactosidase</fullName>
        <ecNumber evidence="3">3.2.1.23</ecNumber>
    </recommendedName>
    <alternativeName>
        <fullName evidence="7">Lactase</fullName>
    </alternativeName>
</protein>
<sequence length="968" mass="107657">MTSTHQECPPYYESHTPSSGIRPARARFESDAAELDLNGTWRFRLLPRADAPTGGFEDPEFDDSKWHTLPVPAHWQLHGHGRPAYTNISYPFPIDPPHVPDDNPTGDYRRVFDLPGDWPQGPAVLRFEGVDSCFAVWLNGTRLGHSTGSRLPTEFDVAALLRLRGNTLAVRVHQFSAASYLEDQDMWWLSGIFRDVRLLSRPTAGIDDFFVHAGYDHTTGTGTLRVDTDAEARITVAELGLVEAPANTTHEVGPVDPWSAEVPRLYHGVLATTAERVPVRVGFRTVDVSGGTLRVNGRPLTLRGVNRHEWHPDHGRALDHATMREDALLMKRHNINAVRTSHYPPHPDFLDLCDEYGLWVIDECDLETHGFEQVGWRGNPSDDARWGEAMLQRMRRMVERDKNHPSVILWSLGNESGTGQNLRTMAEWTRQRDPGRPIHYEGDPDSPYVDVYSRMYTPHGEVDAIGRHAEPTTADPANDAHRRSLPFVLCEYAHAMGTGPGGLADYRDLFESHDRCQGGFVWEWIDHGIRRREPDGTEWFAYGGDFGEELHDGNFVADGLLFPDREPSPGLVELAKIHEPVRIKPHPESGTVRVTNTRDFADTSGLTFHWSLTREGTVAVEGHLDVDVLPPGGTTEVELPRLPETPETGGETWLDVRAVLDRECPWAPEGHEVAWGQALAGGAPLLRPVPAGADPARGEGVLTLGPATFDPDSGALRTISGIAVTPPRLDLWRAPTDNDHARHGVSVAAEWRRIGLDRLTERHIATTVDDDALVVRTRVAAAASDLGTLVTYTWSGDADRLLLTLDTEPDGTWPCPLPRLGVHLGLPPELGTVEWFGRGPGEAYPDIRRAARVGRHTRTVDELQTPYLRPQENGNRTDTRWACFRAADGTGLRVEGHPVFDFSARRWSTHALDRAQHPHELTPEERIHLHLDLAHNGIGSASCGPGVLPRYRLHAAPHRLRLAFAPLR</sequence>
<evidence type="ECO:0000256" key="4">
    <source>
        <dbReference type="ARBA" id="ARBA00013303"/>
    </source>
</evidence>
<dbReference type="InterPro" id="IPR011013">
    <property type="entry name" value="Gal_mutarotase_sf_dom"/>
</dbReference>
<feature type="domain" description="Beta galactosidase small chain/" evidence="9">
    <location>
        <begin position="703"/>
        <end position="965"/>
    </location>
</feature>
<evidence type="ECO:0000313" key="11">
    <source>
        <dbReference type="Proteomes" id="UP000269198"/>
    </source>
</evidence>
<organism evidence="10 11">
    <name type="scientific">Halostreptopolyspora alba</name>
    <dbReference type="NCBI Taxonomy" id="2487137"/>
    <lineage>
        <taxon>Bacteria</taxon>
        <taxon>Bacillati</taxon>
        <taxon>Actinomycetota</taxon>
        <taxon>Actinomycetes</taxon>
        <taxon>Streptosporangiales</taxon>
        <taxon>Nocardiopsidaceae</taxon>
        <taxon>Halostreptopolyspora</taxon>
    </lineage>
</organism>
<dbReference type="OrthoDB" id="9762066at2"/>
<gene>
    <name evidence="10" type="ORF">EFW17_05015</name>
</gene>
<keyword evidence="11" id="KW-1185">Reference proteome</keyword>
<dbReference type="SUPFAM" id="SSF49785">
    <property type="entry name" value="Galactose-binding domain-like"/>
    <property type="match status" value="1"/>
</dbReference>
<dbReference type="InterPro" id="IPR023230">
    <property type="entry name" value="Glyco_hydro_2_CS"/>
</dbReference>
<dbReference type="Gene3D" id="2.60.40.10">
    <property type="entry name" value="Immunoglobulins"/>
    <property type="match status" value="2"/>
</dbReference>
<dbReference type="Pfam" id="PF02929">
    <property type="entry name" value="Bgal_small_N"/>
    <property type="match status" value="1"/>
</dbReference>
<evidence type="ECO:0000256" key="3">
    <source>
        <dbReference type="ARBA" id="ARBA00012756"/>
    </source>
</evidence>
<dbReference type="InterPro" id="IPR004199">
    <property type="entry name" value="B-gal_small/dom_5"/>
</dbReference>
<dbReference type="PANTHER" id="PTHR46323">
    <property type="entry name" value="BETA-GALACTOSIDASE"/>
    <property type="match status" value="1"/>
</dbReference>
<keyword evidence="5" id="KW-0378">Hydrolase</keyword>
<keyword evidence="6" id="KW-0326">Glycosidase</keyword>
<dbReference type="RefSeq" id="WP_123200082.1">
    <property type="nucleotide sequence ID" value="NZ_RJMB01000003.1"/>
</dbReference>
<dbReference type="Gene3D" id="2.60.120.260">
    <property type="entry name" value="Galactose-binding domain-like"/>
    <property type="match status" value="1"/>
</dbReference>
<comment type="catalytic activity">
    <reaction evidence="1">
        <text>Hydrolysis of terminal non-reducing beta-D-galactose residues in beta-D-galactosides.</text>
        <dbReference type="EC" id="3.2.1.23"/>
    </reaction>
</comment>
<reference evidence="10 11" key="1">
    <citation type="submission" date="2018-11" db="EMBL/GenBank/DDBJ databases">
        <title>The genome draft of YIM 96095.</title>
        <authorList>
            <person name="Tang S.-K."/>
            <person name="Chunyu W.-X."/>
            <person name="Feng Y.-Z."/>
        </authorList>
    </citation>
    <scope>NUCLEOTIDE SEQUENCE [LARGE SCALE GENOMIC DNA]</scope>
    <source>
        <strain evidence="10 11">YIM 96095</strain>
    </source>
</reference>
<name>A0A3N0EFL6_9ACTN</name>
<dbReference type="InterPro" id="IPR013783">
    <property type="entry name" value="Ig-like_fold"/>
</dbReference>
<dbReference type="InterPro" id="IPR006101">
    <property type="entry name" value="Glyco_hydro_2"/>
</dbReference>
<dbReference type="PRINTS" id="PR00132">
    <property type="entry name" value="GLHYDRLASE2"/>
</dbReference>
<dbReference type="Pfam" id="PF02837">
    <property type="entry name" value="Glyco_hydro_2_N"/>
    <property type="match status" value="1"/>
</dbReference>
<evidence type="ECO:0000256" key="5">
    <source>
        <dbReference type="ARBA" id="ARBA00022801"/>
    </source>
</evidence>